<gene>
    <name evidence="4" type="ORF">I9W95_10595</name>
</gene>
<evidence type="ECO:0000256" key="1">
    <source>
        <dbReference type="SAM" id="Phobius"/>
    </source>
</evidence>
<dbReference type="SUPFAM" id="SSF52540">
    <property type="entry name" value="P-loop containing nucleoside triphosphate hydrolases"/>
    <property type="match status" value="1"/>
</dbReference>
<evidence type="ECO:0000313" key="5">
    <source>
        <dbReference type="Proteomes" id="UP000714380"/>
    </source>
</evidence>
<proteinExistence type="predicted"/>
<dbReference type="Gene3D" id="1.10.101.10">
    <property type="entry name" value="PGBD-like superfamily/PGBD"/>
    <property type="match status" value="1"/>
</dbReference>
<feature type="domain" description="ORC1/DEAH AAA+ ATPase" evidence="3">
    <location>
        <begin position="2"/>
        <end position="120"/>
    </location>
</feature>
<feature type="transmembrane region" description="Helical" evidence="1">
    <location>
        <begin position="228"/>
        <end position="248"/>
    </location>
</feature>
<sequence>MGTGKTTLCRLFLGQVGEKVKTAYIYNPRLSSQELLASLCDELEIGYPGDASEGDLYRYLQSALLNYYSAGYQVVCVIDEAQAMPVHLLEMIRLLTNLETSTEKLMTLILVGQPELRELLGRHDLRQLNQRITARYHLKHLQQGEVGKYVEFRLAQAGTNEKLFSTAAINRLWRLSGGIPRKINVIADRALLGAYASEKKSVSHKLVNQASREVSGEDAASSRISREFLLVTTFSFVAFAAVVFAYWAGMFSFAVQKPEAILAEGLGISADNCETISRQSSYRCLWTEMPVRDLERSGLPYVITVTDSAGRSLWKTSLAVDERYGGRALVLWRGPDNYGGEIIRPGEFSPVVTWVKEKLGLSVGDWSVIGSSASAMKSFAEFYDPMMADSVAEFQQSNGLTPDKILGPKTIFYLSLLD</sequence>
<dbReference type="InterPro" id="IPR036366">
    <property type="entry name" value="PGBDSf"/>
</dbReference>
<keyword evidence="1" id="KW-0472">Membrane</keyword>
<reference evidence="4 5" key="1">
    <citation type="submission" date="2020-12" db="EMBL/GenBank/DDBJ databases">
        <title>Novel Thalassolituus-related marine hydrocarbonoclastic bacteria mediated algae-derived hydrocarbons mineralization in twilight zone of the northern South China Sea.</title>
        <authorList>
            <person name="Dong C."/>
        </authorList>
    </citation>
    <scope>NUCLEOTIDE SEQUENCE [LARGE SCALE GENOMIC DNA]</scope>
    <source>
        <strain evidence="4 5">IMCC1826</strain>
    </source>
</reference>
<dbReference type="Gene3D" id="3.40.50.300">
    <property type="entry name" value="P-loop containing nucleotide triphosphate hydrolases"/>
    <property type="match status" value="1"/>
</dbReference>
<comment type="caution">
    <text evidence="4">The sequence shown here is derived from an EMBL/GenBank/DDBJ whole genome shotgun (WGS) entry which is preliminary data.</text>
</comment>
<keyword evidence="1" id="KW-0812">Transmembrane</keyword>
<dbReference type="PANTHER" id="PTHR35894">
    <property type="entry name" value="GENERAL SECRETION PATHWAY PROTEIN A-RELATED"/>
    <property type="match status" value="1"/>
</dbReference>
<dbReference type="Pfam" id="PF01471">
    <property type="entry name" value="PG_binding_1"/>
    <property type="match status" value="1"/>
</dbReference>
<keyword evidence="5" id="KW-1185">Reference proteome</keyword>
<evidence type="ECO:0000313" key="4">
    <source>
        <dbReference type="EMBL" id="MCA6064055.1"/>
    </source>
</evidence>
<dbReference type="InterPro" id="IPR002477">
    <property type="entry name" value="Peptidoglycan-bd-like"/>
</dbReference>
<organism evidence="4 5">
    <name type="scientific">Thalassolituus marinus</name>
    <dbReference type="NCBI Taxonomy" id="671053"/>
    <lineage>
        <taxon>Bacteria</taxon>
        <taxon>Pseudomonadati</taxon>
        <taxon>Pseudomonadota</taxon>
        <taxon>Gammaproteobacteria</taxon>
        <taxon>Oceanospirillales</taxon>
        <taxon>Oceanospirillaceae</taxon>
        <taxon>Thalassolituus</taxon>
    </lineage>
</organism>
<dbReference type="SUPFAM" id="SSF47090">
    <property type="entry name" value="PGBD-like"/>
    <property type="match status" value="1"/>
</dbReference>
<dbReference type="PANTHER" id="PTHR35894:SF1">
    <property type="entry name" value="PHOSPHORIBULOKINASE _ URIDINE KINASE FAMILY"/>
    <property type="match status" value="1"/>
</dbReference>
<dbReference type="EMBL" id="JAEDAH010000051">
    <property type="protein sequence ID" value="MCA6064055.1"/>
    <property type="molecule type" value="Genomic_DNA"/>
</dbReference>
<dbReference type="InterPro" id="IPR049945">
    <property type="entry name" value="AAA_22"/>
</dbReference>
<evidence type="ECO:0000259" key="3">
    <source>
        <dbReference type="Pfam" id="PF13401"/>
    </source>
</evidence>
<name>A0ABS7ZUH2_9GAMM</name>
<evidence type="ECO:0000259" key="2">
    <source>
        <dbReference type="Pfam" id="PF01471"/>
    </source>
</evidence>
<accession>A0ABS7ZUH2</accession>
<feature type="domain" description="Peptidoglycan binding-like" evidence="2">
    <location>
        <begin position="382"/>
        <end position="411"/>
    </location>
</feature>
<protein>
    <submittedName>
        <fullName evidence="4">AAA family ATPase</fullName>
    </submittedName>
</protein>
<keyword evidence="1" id="KW-1133">Transmembrane helix</keyword>
<dbReference type="Proteomes" id="UP000714380">
    <property type="component" value="Unassembled WGS sequence"/>
</dbReference>
<dbReference type="InterPro" id="IPR027417">
    <property type="entry name" value="P-loop_NTPase"/>
</dbReference>
<dbReference type="InterPro" id="IPR036365">
    <property type="entry name" value="PGBD-like_sf"/>
</dbReference>
<dbReference type="Pfam" id="PF13401">
    <property type="entry name" value="AAA_22"/>
    <property type="match status" value="1"/>
</dbReference>
<dbReference type="InterPro" id="IPR052026">
    <property type="entry name" value="ExeA_AAA_ATPase_DNA-bind"/>
</dbReference>